<dbReference type="RefSeq" id="WP_251800602.1">
    <property type="nucleotide sequence ID" value="NZ_JAMQOL010000035.1"/>
</dbReference>
<dbReference type="InterPro" id="IPR036165">
    <property type="entry name" value="YefM-like_sf"/>
</dbReference>
<dbReference type="Proteomes" id="UP001523216">
    <property type="component" value="Unassembled WGS sequence"/>
</dbReference>
<dbReference type="SUPFAM" id="SSF143120">
    <property type="entry name" value="YefM-like"/>
    <property type="match status" value="1"/>
</dbReference>
<dbReference type="NCBIfam" id="TIGR01552">
    <property type="entry name" value="phd_fam"/>
    <property type="match status" value="1"/>
</dbReference>
<reference evidence="4 5" key="1">
    <citation type="submission" date="2022-06" db="EMBL/GenBank/DDBJ databases">
        <title>Actinoplanes abujensis sp. nov., isolated from Nigerian arid soil.</title>
        <authorList>
            <person name="Ding P."/>
        </authorList>
    </citation>
    <scope>NUCLEOTIDE SEQUENCE [LARGE SCALE GENOMIC DNA]</scope>
    <source>
        <strain evidence="5">TRM88002</strain>
    </source>
</reference>
<comment type="function">
    <text evidence="2">Antitoxin component of a type II toxin-antitoxin (TA) system.</text>
</comment>
<evidence type="ECO:0000256" key="2">
    <source>
        <dbReference type="RuleBase" id="RU362080"/>
    </source>
</evidence>
<evidence type="ECO:0000313" key="5">
    <source>
        <dbReference type="Proteomes" id="UP001523216"/>
    </source>
</evidence>
<gene>
    <name evidence="4" type="ORF">LXN57_24935</name>
</gene>
<comment type="similarity">
    <text evidence="1 2">Belongs to the phD/YefM antitoxin family.</text>
</comment>
<dbReference type="Pfam" id="PF02604">
    <property type="entry name" value="PhdYeFM_antitox"/>
    <property type="match status" value="1"/>
</dbReference>
<keyword evidence="5" id="KW-1185">Reference proteome</keyword>
<proteinExistence type="inferred from homology"/>
<accession>A0ABT0Y4S5</accession>
<sequence>MHEVGLREMRQNASDLVRRAQAGERVTITVAGRPAAVLGPVSPRTWREWDDLAGVFDQPTDPRWADDRDLLDDTVTDPWAER</sequence>
<evidence type="ECO:0000256" key="3">
    <source>
        <dbReference type="SAM" id="MobiDB-lite"/>
    </source>
</evidence>
<name>A0ABT0Y4S5_9ACTN</name>
<dbReference type="EMBL" id="JAMQOL010000035">
    <property type="protein sequence ID" value="MCM4080825.1"/>
    <property type="molecule type" value="Genomic_DNA"/>
</dbReference>
<evidence type="ECO:0000313" key="4">
    <source>
        <dbReference type="EMBL" id="MCM4080825.1"/>
    </source>
</evidence>
<feature type="region of interest" description="Disordered" evidence="3">
    <location>
        <begin position="57"/>
        <end position="82"/>
    </location>
</feature>
<dbReference type="Gene3D" id="3.40.1620.10">
    <property type="entry name" value="YefM-like domain"/>
    <property type="match status" value="1"/>
</dbReference>
<evidence type="ECO:0000256" key="1">
    <source>
        <dbReference type="ARBA" id="ARBA00009981"/>
    </source>
</evidence>
<protein>
    <recommendedName>
        <fullName evidence="2">Antitoxin</fullName>
    </recommendedName>
</protein>
<organism evidence="4 5">
    <name type="scientific">Paractinoplanes hotanensis</name>
    <dbReference type="NCBI Taxonomy" id="2906497"/>
    <lineage>
        <taxon>Bacteria</taxon>
        <taxon>Bacillati</taxon>
        <taxon>Actinomycetota</taxon>
        <taxon>Actinomycetes</taxon>
        <taxon>Micromonosporales</taxon>
        <taxon>Micromonosporaceae</taxon>
        <taxon>Paractinoplanes</taxon>
    </lineage>
</organism>
<dbReference type="InterPro" id="IPR006442">
    <property type="entry name" value="Antitoxin_Phd/YefM"/>
</dbReference>
<comment type="caution">
    <text evidence="4">The sequence shown here is derived from an EMBL/GenBank/DDBJ whole genome shotgun (WGS) entry which is preliminary data.</text>
</comment>